<gene>
    <name evidence="1" type="ORF">BHF72_0874</name>
</gene>
<organism evidence="1 2">
    <name type="scientific">Cloacibacterium normanense</name>
    <dbReference type="NCBI Taxonomy" id="237258"/>
    <lineage>
        <taxon>Bacteria</taxon>
        <taxon>Pseudomonadati</taxon>
        <taxon>Bacteroidota</taxon>
        <taxon>Flavobacteriia</taxon>
        <taxon>Flavobacteriales</taxon>
        <taxon>Weeksellaceae</taxon>
    </lineage>
</organism>
<dbReference type="AlphaFoldDB" id="A0A1E5UBF4"/>
<evidence type="ECO:0000313" key="2">
    <source>
        <dbReference type="Proteomes" id="UP000095601"/>
    </source>
</evidence>
<dbReference type="EMBL" id="MKGI01000079">
    <property type="protein sequence ID" value="OEL10180.1"/>
    <property type="molecule type" value="Genomic_DNA"/>
</dbReference>
<dbReference type="Proteomes" id="UP000095601">
    <property type="component" value="Unassembled WGS sequence"/>
</dbReference>
<comment type="caution">
    <text evidence="1">The sequence shown here is derived from an EMBL/GenBank/DDBJ whole genome shotgun (WGS) entry which is preliminary data.</text>
</comment>
<name>A0A1E5UBF4_9FLAO</name>
<evidence type="ECO:0000313" key="1">
    <source>
        <dbReference type="EMBL" id="OEL10180.1"/>
    </source>
</evidence>
<protein>
    <submittedName>
        <fullName evidence="1">Uncharacterized protein</fullName>
    </submittedName>
</protein>
<keyword evidence="2" id="KW-1185">Reference proteome</keyword>
<sequence>MSANTISRLEFSAKNFKIILKSLKLAPPQTQQCSNSRNFLTNYFKIFLTPPNSMS</sequence>
<reference evidence="1 2" key="1">
    <citation type="submission" date="2016-09" db="EMBL/GenBank/DDBJ databases">
        <authorList>
            <person name="Capua I."/>
            <person name="De Benedictis P."/>
            <person name="Joannis T."/>
            <person name="Lombin L.H."/>
            <person name="Cattoli G."/>
        </authorList>
    </citation>
    <scope>NUCLEOTIDE SEQUENCE [LARGE SCALE GENOMIC DNA]</scope>
    <source>
        <strain evidence="1 2">NRS-1</strain>
    </source>
</reference>
<accession>A0A1E5UBF4</accession>
<proteinExistence type="predicted"/>